<keyword evidence="2" id="KW-1185">Reference proteome</keyword>
<protein>
    <submittedName>
        <fullName evidence="1">DUF6190 family protein</fullName>
    </submittedName>
</protein>
<accession>A0ABN0ZU80</accession>
<dbReference type="Proteomes" id="UP001499895">
    <property type="component" value="Unassembled WGS sequence"/>
</dbReference>
<evidence type="ECO:0000313" key="1">
    <source>
        <dbReference type="EMBL" id="GAA0459125.1"/>
    </source>
</evidence>
<evidence type="ECO:0000313" key="2">
    <source>
        <dbReference type="Proteomes" id="UP001499895"/>
    </source>
</evidence>
<organism evidence="1 2">
    <name type="scientific">Streptomyces stramineus</name>
    <dbReference type="NCBI Taxonomy" id="173861"/>
    <lineage>
        <taxon>Bacteria</taxon>
        <taxon>Bacillati</taxon>
        <taxon>Actinomycetota</taxon>
        <taxon>Actinomycetes</taxon>
        <taxon>Kitasatosporales</taxon>
        <taxon>Streptomycetaceae</taxon>
        <taxon>Streptomyces</taxon>
    </lineage>
</organism>
<dbReference type="InterPro" id="IPR045685">
    <property type="entry name" value="DUF6190"/>
</dbReference>
<sequence length="168" mass="18296">MPGELHVDASLFMGMHSKDPAVRAAATTFFAARLRQPVVMKLEEVGRCDDYIWQLPRDVQDAYYPFMDVLQSLMPIRRRPYDADALAALAGLPAGPTAALRHRDRLLLASVVAARGELVTLNPRLIPLAGSGLPVRTPGPAAGRGVFPAELDKLYEQSLALEADHAEL</sequence>
<name>A0ABN0ZU80_9ACTN</name>
<proteinExistence type="predicted"/>
<dbReference type="EMBL" id="BAAAHB010000017">
    <property type="protein sequence ID" value="GAA0459125.1"/>
    <property type="molecule type" value="Genomic_DNA"/>
</dbReference>
<reference evidence="1 2" key="1">
    <citation type="journal article" date="2019" name="Int. J. Syst. Evol. Microbiol.">
        <title>The Global Catalogue of Microorganisms (GCM) 10K type strain sequencing project: providing services to taxonomists for standard genome sequencing and annotation.</title>
        <authorList>
            <consortium name="The Broad Institute Genomics Platform"/>
            <consortium name="The Broad Institute Genome Sequencing Center for Infectious Disease"/>
            <person name="Wu L."/>
            <person name="Ma J."/>
        </authorList>
    </citation>
    <scope>NUCLEOTIDE SEQUENCE [LARGE SCALE GENOMIC DNA]</scope>
    <source>
        <strain evidence="1 2">JCM 10649</strain>
    </source>
</reference>
<dbReference type="RefSeq" id="WP_344089342.1">
    <property type="nucleotide sequence ID" value="NZ_BAAAHB010000017.1"/>
</dbReference>
<gene>
    <name evidence="1" type="ORF">GCM10009544_22120</name>
</gene>
<comment type="caution">
    <text evidence="1">The sequence shown here is derived from an EMBL/GenBank/DDBJ whole genome shotgun (WGS) entry which is preliminary data.</text>
</comment>
<dbReference type="Pfam" id="PF19689">
    <property type="entry name" value="DUF6190"/>
    <property type="match status" value="1"/>
</dbReference>